<dbReference type="PANTHER" id="PTHR24186:SF38">
    <property type="entry name" value="ANKYRIN REPEAT FAMILY PROTEIN"/>
    <property type="match status" value="1"/>
</dbReference>
<name>A0A8S2B842_ARAAE</name>
<comment type="subcellular location">
    <subcellularLocation>
        <location evidence="1">Membrane</location>
        <topology evidence="1">Multi-pass membrane protein</topology>
    </subcellularLocation>
</comment>
<dbReference type="AlphaFoldDB" id="A0A8S2B842"/>
<dbReference type="EMBL" id="LR999458">
    <property type="protein sequence ID" value="CAE6240757.1"/>
    <property type="molecule type" value="Genomic_DNA"/>
</dbReference>
<organism evidence="10 11">
    <name type="scientific">Arabidopsis arenosa</name>
    <name type="common">Sand rock-cress</name>
    <name type="synonym">Cardaminopsis arenosa</name>
    <dbReference type="NCBI Taxonomy" id="38785"/>
    <lineage>
        <taxon>Eukaryota</taxon>
        <taxon>Viridiplantae</taxon>
        <taxon>Streptophyta</taxon>
        <taxon>Embryophyta</taxon>
        <taxon>Tracheophyta</taxon>
        <taxon>Spermatophyta</taxon>
        <taxon>Magnoliopsida</taxon>
        <taxon>eudicotyledons</taxon>
        <taxon>Gunneridae</taxon>
        <taxon>Pentapetalae</taxon>
        <taxon>rosids</taxon>
        <taxon>malvids</taxon>
        <taxon>Brassicales</taxon>
        <taxon>Brassicaceae</taxon>
        <taxon>Camelineae</taxon>
        <taxon>Arabidopsis</taxon>
    </lineage>
</organism>
<dbReference type="Pfam" id="PF12796">
    <property type="entry name" value="Ank_2"/>
    <property type="match status" value="2"/>
</dbReference>
<dbReference type="InterPro" id="IPR002110">
    <property type="entry name" value="Ankyrin_rpt"/>
</dbReference>
<evidence type="ECO:0000256" key="7">
    <source>
        <dbReference type="PROSITE-ProRule" id="PRU00023"/>
    </source>
</evidence>
<dbReference type="PROSITE" id="PS50088">
    <property type="entry name" value="ANK_REPEAT"/>
    <property type="match status" value="2"/>
</dbReference>
<evidence type="ECO:0000256" key="8">
    <source>
        <dbReference type="SAM" id="Phobius"/>
    </source>
</evidence>
<dbReference type="PANTHER" id="PTHR24186">
    <property type="entry name" value="PROTEIN PHOSPHATASE 1 REGULATORY SUBUNIT"/>
    <property type="match status" value="1"/>
</dbReference>
<dbReference type="SMART" id="SM00248">
    <property type="entry name" value="ANK"/>
    <property type="match status" value="7"/>
</dbReference>
<keyword evidence="4 8" id="KW-1133">Transmembrane helix</keyword>
<evidence type="ECO:0000313" key="11">
    <source>
        <dbReference type="Proteomes" id="UP000682877"/>
    </source>
</evidence>
<evidence type="ECO:0000256" key="3">
    <source>
        <dbReference type="ARBA" id="ARBA00022737"/>
    </source>
</evidence>
<feature type="transmembrane region" description="Helical" evidence="8">
    <location>
        <begin position="389"/>
        <end position="409"/>
    </location>
</feature>
<proteinExistence type="predicted"/>
<feature type="transmembrane region" description="Helical" evidence="8">
    <location>
        <begin position="429"/>
        <end position="453"/>
    </location>
</feature>
<feature type="repeat" description="ANK" evidence="7">
    <location>
        <begin position="166"/>
        <end position="188"/>
    </location>
</feature>
<feature type="transmembrane region" description="Helical" evidence="8">
    <location>
        <begin position="501"/>
        <end position="523"/>
    </location>
</feature>
<dbReference type="InterPro" id="IPR026961">
    <property type="entry name" value="PGG_dom"/>
</dbReference>
<feature type="transmembrane region" description="Helical" evidence="8">
    <location>
        <begin position="474"/>
        <end position="495"/>
    </location>
</feature>
<keyword evidence="3" id="KW-0677">Repeat</keyword>
<dbReference type="Proteomes" id="UP000682877">
    <property type="component" value="Chromosome 8"/>
</dbReference>
<dbReference type="SUPFAM" id="SSF48403">
    <property type="entry name" value="Ankyrin repeat"/>
    <property type="match status" value="1"/>
</dbReference>
<gene>
    <name evidence="10" type="ORF">AARE701A_LOCUS21512</name>
</gene>
<feature type="domain" description="PGG" evidence="9">
    <location>
        <begin position="382"/>
        <end position="491"/>
    </location>
</feature>
<feature type="transmembrane region" description="Helical" evidence="8">
    <location>
        <begin position="274"/>
        <end position="292"/>
    </location>
</feature>
<reference evidence="10" key="1">
    <citation type="submission" date="2021-01" db="EMBL/GenBank/DDBJ databases">
        <authorList>
            <person name="Bezrukov I."/>
        </authorList>
    </citation>
    <scope>NUCLEOTIDE SEQUENCE</scope>
</reference>
<feature type="repeat" description="ANK" evidence="7">
    <location>
        <begin position="71"/>
        <end position="95"/>
    </location>
</feature>
<sequence length="579" mass="63940">MTTPIFKAVLRNDLSAFLDLIQANPSVLEERYDGESFRGTVLHFAVEAEHGEFVARIIEVCPSLVRSTNCDGDTPLHSAARLGQVSAVTQILESGQALCMALNSQGETALNLACANKHLDIAGLILEKTSSITIVEFYATIKEDSTDLSRRMLEKFPNLAWHVDGEFSTPLHYACDVGNLDIVKMLLDLDEILAERVNRDGITPLHLAVMKCSVTILKEFLDKTPRSFNTLTPAKETVFHLAAKHQNISAFIFMAQNSDITELLHRMDKQGNTVLHTAASVACLSVVTYIIYETTIELTAKNKWGLEAVDLVNKYDHRYLTSLLKLDADQIRNPQARSKLETKPQTHTVIQTYDPQLLYMMNSVKKQIKTDLPNREREMHAEALQSARNTITIVAVLIATVAFTCSINPPGGVYQEGPAIGKSTVGRTLAFKIFSISNNIALFTSLCIVILLVSIIPYRTKPLMKFLIITHRMMWIAVTSMATAYVSAAWIIVPPLGGTKWLFYAILAISSSTLGGLFVYLGYKLVTHMSKKTEWKKNMSSVPVVPTTSVVNPTTTGADNWASAASDRGAAAAEGYYIY</sequence>
<evidence type="ECO:0000256" key="2">
    <source>
        <dbReference type="ARBA" id="ARBA00022692"/>
    </source>
</evidence>
<dbReference type="InterPro" id="IPR036770">
    <property type="entry name" value="Ankyrin_rpt-contain_sf"/>
</dbReference>
<keyword evidence="5 7" id="KW-0040">ANK repeat</keyword>
<dbReference type="GO" id="GO:0005886">
    <property type="term" value="C:plasma membrane"/>
    <property type="evidence" value="ECO:0007669"/>
    <property type="project" value="TreeGrafter"/>
</dbReference>
<evidence type="ECO:0000256" key="4">
    <source>
        <dbReference type="ARBA" id="ARBA00022989"/>
    </source>
</evidence>
<keyword evidence="2 8" id="KW-0812">Transmembrane</keyword>
<evidence type="ECO:0000256" key="6">
    <source>
        <dbReference type="ARBA" id="ARBA00023136"/>
    </source>
</evidence>
<dbReference type="PROSITE" id="PS50297">
    <property type="entry name" value="ANK_REP_REGION"/>
    <property type="match status" value="2"/>
</dbReference>
<dbReference type="Pfam" id="PF13962">
    <property type="entry name" value="PGG"/>
    <property type="match status" value="1"/>
</dbReference>
<evidence type="ECO:0000256" key="1">
    <source>
        <dbReference type="ARBA" id="ARBA00004141"/>
    </source>
</evidence>
<accession>A0A8S2B842</accession>
<keyword evidence="11" id="KW-1185">Reference proteome</keyword>
<evidence type="ECO:0000256" key="5">
    <source>
        <dbReference type="ARBA" id="ARBA00023043"/>
    </source>
</evidence>
<keyword evidence="6 8" id="KW-0472">Membrane</keyword>
<evidence type="ECO:0000259" key="9">
    <source>
        <dbReference type="Pfam" id="PF13962"/>
    </source>
</evidence>
<evidence type="ECO:0000313" key="10">
    <source>
        <dbReference type="EMBL" id="CAE6240757.1"/>
    </source>
</evidence>
<protein>
    <recommendedName>
        <fullName evidence="9">PGG domain-containing protein</fullName>
    </recommendedName>
</protein>
<dbReference type="Gene3D" id="1.25.40.20">
    <property type="entry name" value="Ankyrin repeat-containing domain"/>
    <property type="match status" value="2"/>
</dbReference>